<feature type="coiled-coil region" evidence="4">
    <location>
        <begin position="154"/>
        <end position="255"/>
    </location>
</feature>
<dbReference type="GO" id="GO:0005856">
    <property type="term" value="C:cytoskeleton"/>
    <property type="evidence" value="ECO:0007669"/>
    <property type="project" value="UniProtKB-SubCell"/>
</dbReference>
<keyword evidence="2" id="KW-0963">Cytoplasm</keyword>
<dbReference type="GO" id="GO:0008017">
    <property type="term" value="F:microtubule binding"/>
    <property type="evidence" value="ECO:0007669"/>
    <property type="project" value="InterPro"/>
</dbReference>
<reference evidence="7" key="1">
    <citation type="submission" date="2021-09" db="EMBL/GenBank/DDBJ databases">
        <authorList>
            <consortium name="AG Swart"/>
            <person name="Singh M."/>
            <person name="Singh A."/>
            <person name="Seah K."/>
            <person name="Emmerich C."/>
        </authorList>
    </citation>
    <scope>NUCLEOTIDE SEQUENCE</scope>
    <source>
        <strain evidence="7">ATCC30299</strain>
    </source>
</reference>
<comment type="caution">
    <text evidence="7">The sequence shown here is derived from an EMBL/GenBank/DDBJ whole genome shotgun (WGS) entry which is preliminary data.</text>
</comment>
<evidence type="ECO:0000256" key="2">
    <source>
        <dbReference type="ARBA" id="ARBA00022490"/>
    </source>
</evidence>
<name>A0AAU9JRW4_9CILI</name>
<evidence type="ECO:0000256" key="1">
    <source>
        <dbReference type="ARBA" id="ARBA00004245"/>
    </source>
</evidence>
<proteinExistence type="predicted"/>
<dbReference type="PANTHER" id="PTHR45615:SF80">
    <property type="entry name" value="GRIP DOMAIN-CONTAINING PROTEIN"/>
    <property type="match status" value="1"/>
</dbReference>
<sequence>MSSPDAKERGFKGFNDELTKIRNSEQTFDRNDDFSSLSPSKNSYEIEYFQNIIKSQQAKLSNKEKVEFELNELRAIVEQSNKSRQDLQMSINETTEQLTNQLRSQSAIIDKLIDERDKAIAGLRKEQAVSKNLALSEEKLKARIMELEGNQEILHSKLNEAAETERMLEDVRKQLENSMKWKEILAQRFDKAIEDFEVRSNEYESRIKDLTQEKLELLTRIESLQSQNHELKNENDRLTNALLQMKALMTQLSAKAHRNEALAQKDQEQKALISSQDTMIKKLKEDLSKSIQNFKEKLDQLNINVSQLLQDKKSLNTEISSLTQKIDTKDTEIYKFSKQAEDLQAELTSLEQHLCVQEDLNSLLDQISEQKDQALQMKDQIAQELNQMTDLFAIESHKNKANCETIEQLKENLKERELEIEELREVITELQKEREVYLPVKDDPIDIALADYVNTRQDPLDVPFTREDLGIYLFGTKRVFVKLERGKVVVRVGGGFMVLEEFLEVYTPVELEKFESRQREKAQGIRREILGKYADTLITAEKPQKSPEMSPERASKMIKDQMAKGKYATFYATKRRGTSPPKQSQSPSLLNKQVSFKELSRNFDQA</sequence>
<feature type="region of interest" description="Disordered" evidence="5">
    <location>
        <begin position="540"/>
        <end position="606"/>
    </location>
</feature>
<evidence type="ECO:0000256" key="3">
    <source>
        <dbReference type="ARBA" id="ARBA00023212"/>
    </source>
</evidence>
<dbReference type="PANTHER" id="PTHR45615">
    <property type="entry name" value="MYOSIN HEAVY CHAIN, NON-MUSCLE"/>
    <property type="match status" value="1"/>
</dbReference>
<feature type="coiled-coil region" evidence="4">
    <location>
        <begin position="280"/>
        <end position="433"/>
    </location>
</feature>
<comment type="subcellular location">
    <subcellularLocation>
        <location evidence="1">Cytoplasm</location>
        <location evidence="1">Cytoskeleton</location>
    </subcellularLocation>
</comment>
<evidence type="ECO:0000256" key="4">
    <source>
        <dbReference type="SAM" id="Coils"/>
    </source>
</evidence>
<dbReference type="PROSITE" id="PS51460">
    <property type="entry name" value="GAR"/>
    <property type="match status" value="1"/>
</dbReference>
<evidence type="ECO:0000259" key="6">
    <source>
        <dbReference type="PROSITE" id="PS51460"/>
    </source>
</evidence>
<evidence type="ECO:0000313" key="8">
    <source>
        <dbReference type="Proteomes" id="UP001162131"/>
    </source>
</evidence>
<keyword evidence="3" id="KW-0206">Cytoskeleton</keyword>
<dbReference type="InterPro" id="IPR036534">
    <property type="entry name" value="GAR_dom_sf"/>
</dbReference>
<accession>A0AAU9JRW4</accession>
<dbReference type="AlphaFoldDB" id="A0AAU9JRW4"/>
<feature type="compositionally biased region" description="Low complexity" evidence="5">
    <location>
        <begin position="579"/>
        <end position="588"/>
    </location>
</feature>
<evidence type="ECO:0000313" key="7">
    <source>
        <dbReference type="EMBL" id="CAG9327277.1"/>
    </source>
</evidence>
<organism evidence="7 8">
    <name type="scientific">Blepharisma stoltei</name>
    <dbReference type="NCBI Taxonomy" id="1481888"/>
    <lineage>
        <taxon>Eukaryota</taxon>
        <taxon>Sar</taxon>
        <taxon>Alveolata</taxon>
        <taxon>Ciliophora</taxon>
        <taxon>Postciliodesmatophora</taxon>
        <taxon>Heterotrichea</taxon>
        <taxon>Heterotrichida</taxon>
        <taxon>Blepharismidae</taxon>
        <taxon>Blepharisma</taxon>
    </lineage>
</organism>
<dbReference type="Proteomes" id="UP001162131">
    <property type="component" value="Unassembled WGS sequence"/>
</dbReference>
<protein>
    <recommendedName>
        <fullName evidence="6">GAR domain-containing protein</fullName>
    </recommendedName>
</protein>
<dbReference type="SUPFAM" id="SSF143575">
    <property type="entry name" value="GAS2 domain-like"/>
    <property type="match status" value="1"/>
</dbReference>
<dbReference type="Pfam" id="PF02187">
    <property type="entry name" value="GAS2"/>
    <property type="match status" value="1"/>
</dbReference>
<dbReference type="Gene3D" id="3.30.920.20">
    <property type="entry name" value="Gas2-like domain"/>
    <property type="match status" value="1"/>
</dbReference>
<feature type="compositionally biased region" description="Basic and acidic residues" evidence="5">
    <location>
        <begin position="542"/>
        <end position="563"/>
    </location>
</feature>
<gene>
    <name evidence="7" type="ORF">BSTOLATCC_MIC43317</name>
</gene>
<evidence type="ECO:0000256" key="5">
    <source>
        <dbReference type="SAM" id="MobiDB-lite"/>
    </source>
</evidence>
<keyword evidence="4" id="KW-0175">Coiled coil</keyword>
<dbReference type="InterPro" id="IPR003108">
    <property type="entry name" value="GAR_dom"/>
</dbReference>
<keyword evidence="8" id="KW-1185">Reference proteome</keyword>
<feature type="domain" description="GAR" evidence="6">
    <location>
        <begin position="440"/>
        <end position="510"/>
    </location>
</feature>
<dbReference type="EMBL" id="CAJZBQ010000043">
    <property type="protein sequence ID" value="CAG9327277.1"/>
    <property type="molecule type" value="Genomic_DNA"/>
</dbReference>